<dbReference type="SUPFAM" id="SSF158544">
    <property type="entry name" value="GspK insert domain-like"/>
    <property type="match status" value="1"/>
</dbReference>
<keyword evidence="5" id="KW-0997">Cell inner membrane</keyword>
<keyword evidence="6 11" id="KW-0812">Transmembrane</keyword>
<feature type="transmembrane region" description="Helical" evidence="11">
    <location>
        <begin position="82"/>
        <end position="102"/>
    </location>
</feature>
<keyword evidence="4" id="KW-1003">Cell membrane</keyword>
<organism evidence="13 14">
    <name type="scientific">Candidatus Magnetaquiglobus chichijimensis</name>
    <dbReference type="NCBI Taxonomy" id="3141448"/>
    <lineage>
        <taxon>Bacteria</taxon>
        <taxon>Pseudomonadati</taxon>
        <taxon>Pseudomonadota</taxon>
        <taxon>Magnetococcia</taxon>
        <taxon>Magnetococcales</taxon>
        <taxon>Candidatus Magnetaquicoccaceae</taxon>
        <taxon>Candidatus Magnetaquiglobus</taxon>
    </lineage>
</organism>
<dbReference type="Gene3D" id="3.30.1300.30">
    <property type="entry name" value="GSPII I/J protein-like"/>
    <property type="match status" value="1"/>
</dbReference>
<keyword evidence="14" id="KW-1185">Reference proteome</keyword>
<proteinExistence type="inferred from homology"/>
<evidence type="ECO:0000256" key="1">
    <source>
        <dbReference type="ARBA" id="ARBA00004533"/>
    </source>
</evidence>
<dbReference type="PANTHER" id="PTHR38831:SF1">
    <property type="entry name" value="TYPE II SECRETION SYSTEM PROTEIN K-RELATED"/>
    <property type="match status" value="1"/>
</dbReference>
<evidence type="ECO:0000256" key="11">
    <source>
        <dbReference type="SAM" id="Phobius"/>
    </source>
</evidence>
<dbReference type="Proteomes" id="UP001628193">
    <property type="component" value="Unassembled WGS sequence"/>
</dbReference>
<evidence type="ECO:0000259" key="12">
    <source>
        <dbReference type="Pfam" id="PF21687"/>
    </source>
</evidence>
<feature type="region of interest" description="Disordered" evidence="10">
    <location>
        <begin position="1"/>
        <end position="74"/>
    </location>
</feature>
<evidence type="ECO:0000256" key="9">
    <source>
        <dbReference type="ARBA" id="ARBA00023136"/>
    </source>
</evidence>
<dbReference type="Gene3D" id="1.10.40.60">
    <property type="entry name" value="EpsJ-like"/>
    <property type="match status" value="2"/>
</dbReference>
<keyword evidence="3" id="KW-0813">Transport</keyword>
<dbReference type="Pfam" id="PF21687">
    <property type="entry name" value="T2SSK_1st"/>
    <property type="match status" value="1"/>
</dbReference>
<dbReference type="InterPro" id="IPR049031">
    <property type="entry name" value="T2SSK_SAM-like_1st"/>
</dbReference>
<evidence type="ECO:0000256" key="4">
    <source>
        <dbReference type="ARBA" id="ARBA00022475"/>
    </source>
</evidence>
<feature type="compositionally biased region" description="Basic and acidic residues" evidence="10">
    <location>
        <begin position="1"/>
        <end position="53"/>
    </location>
</feature>
<gene>
    <name evidence="13" type="ORF">SIID45300_01809</name>
</gene>
<dbReference type="InterPro" id="IPR038072">
    <property type="entry name" value="GspK_central_sf"/>
</dbReference>
<dbReference type="EMBL" id="BAAFGK010000004">
    <property type="protein sequence ID" value="GAB0057481.1"/>
    <property type="molecule type" value="Genomic_DNA"/>
</dbReference>
<evidence type="ECO:0000256" key="6">
    <source>
        <dbReference type="ARBA" id="ARBA00022692"/>
    </source>
</evidence>
<sequence length="368" mass="40368">MIPRRERAGAARRDERAGAARRDERAGAARRDERAGAARRDERAGAARQDERAGAAQPLPRRERAGAAQPLPRRERAGERGMVLLVTLAAIAFLVPLVYAGMDSQRFQMRQVQRELELETAHRHAQSLLTWVVAILTLDGMQGGMIDHPREPWAMPVTLPDNPDGEAEAMVEDGGRRWNLNALRKEDGHLNLELRVVLTRLASREGIPTHLIERLVERLVPFDAAPSGGAAPGLTPEPLHDLEELLLLPDWNREALGKLAPFVSVDDTCKNSRLNLNTAGLKVLEPLAPEMNWQGVVEQRMKTPISQVNDLAAMGVTIPTEMLNLVTTGASCFSARIRSRVGGSAALLNAQLIRTGPKVTVSRMGWDG</sequence>
<comment type="caution">
    <text evidence="13">The sequence shown here is derived from an EMBL/GenBank/DDBJ whole genome shotgun (WGS) entry which is preliminary data.</text>
</comment>
<evidence type="ECO:0000313" key="13">
    <source>
        <dbReference type="EMBL" id="GAB0057481.1"/>
    </source>
</evidence>
<evidence type="ECO:0000313" key="14">
    <source>
        <dbReference type="Proteomes" id="UP001628193"/>
    </source>
</evidence>
<evidence type="ECO:0000256" key="10">
    <source>
        <dbReference type="SAM" id="MobiDB-lite"/>
    </source>
</evidence>
<keyword evidence="7" id="KW-0653">Protein transport</keyword>
<dbReference type="InterPro" id="IPR005628">
    <property type="entry name" value="GspK"/>
</dbReference>
<evidence type="ECO:0000256" key="5">
    <source>
        <dbReference type="ARBA" id="ARBA00022519"/>
    </source>
</evidence>
<comment type="similarity">
    <text evidence="2">Belongs to the GSP K family.</text>
</comment>
<reference evidence="13 14" key="1">
    <citation type="submission" date="2024-09" db="EMBL/GenBank/DDBJ databases">
        <title>Draft genome sequence of Candidatus Magnetaquicoccaceae bacterium FCR-1.</title>
        <authorList>
            <person name="Shimoshige H."/>
            <person name="Shimamura S."/>
            <person name="Taoka A."/>
            <person name="Kobayashi H."/>
            <person name="Maekawa T."/>
        </authorList>
    </citation>
    <scope>NUCLEOTIDE SEQUENCE [LARGE SCALE GENOMIC DNA]</scope>
    <source>
        <strain evidence="13 14">FCR-1</strain>
    </source>
</reference>
<name>A0ABQ0C9A8_9PROT</name>
<evidence type="ECO:0000256" key="3">
    <source>
        <dbReference type="ARBA" id="ARBA00022448"/>
    </source>
</evidence>
<feature type="domain" description="T2SS protein K first SAM-like" evidence="12">
    <location>
        <begin position="177"/>
        <end position="265"/>
    </location>
</feature>
<accession>A0ABQ0C9A8</accession>
<evidence type="ECO:0000256" key="2">
    <source>
        <dbReference type="ARBA" id="ARBA00007246"/>
    </source>
</evidence>
<keyword evidence="9 11" id="KW-0472">Membrane</keyword>
<protein>
    <recommendedName>
        <fullName evidence="12">T2SS protein K first SAM-like domain-containing protein</fullName>
    </recommendedName>
</protein>
<dbReference type="PANTHER" id="PTHR38831">
    <property type="entry name" value="TYPE II SECRETION SYSTEM PROTEIN K"/>
    <property type="match status" value="1"/>
</dbReference>
<evidence type="ECO:0000256" key="8">
    <source>
        <dbReference type="ARBA" id="ARBA00022989"/>
    </source>
</evidence>
<dbReference type="RefSeq" id="WP_420905178.1">
    <property type="nucleotide sequence ID" value="NZ_BAAFGK010000004.1"/>
</dbReference>
<evidence type="ECO:0000256" key="7">
    <source>
        <dbReference type="ARBA" id="ARBA00022927"/>
    </source>
</evidence>
<comment type="subcellular location">
    <subcellularLocation>
        <location evidence="1">Cell inner membrane</location>
    </subcellularLocation>
</comment>
<keyword evidence="8 11" id="KW-1133">Transmembrane helix</keyword>